<evidence type="ECO:0000256" key="1">
    <source>
        <dbReference type="ARBA" id="ARBA00009374"/>
    </source>
</evidence>
<evidence type="ECO:0000313" key="5">
    <source>
        <dbReference type="EMBL" id="KAF6167347.1"/>
    </source>
</evidence>
<dbReference type="InterPro" id="IPR007650">
    <property type="entry name" value="Zf-FLZ_dom"/>
</dbReference>
<dbReference type="GO" id="GO:0046872">
    <property type="term" value="F:metal ion binding"/>
    <property type="evidence" value="ECO:0007669"/>
    <property type="project" value="UniProtKB-KW"/>
</dbReference>
<evidence type="ECO:0000259" key="4">
    <source>
        <dbReference type="PROSITE" id="PS51795"/>
    </source>
</evidence>
<dbReference type="InterPro" id="IPR044604">
    <property type="entry name" value="FLZ12/13/14"/>
</dbReference>
<dbReference type="AlphaFoldDB" id="A0A7J7NJJ5"/>
<evidence type="ECO:0000313" key="6">
    <source>
        <dbReference type="Proteomes" id="UP000541444"/>
    </source>
</evidence>
<dbReference type="PROSITE" id="PS51795">
    <property type="entry name" value="ZF_FLZ"/>
    <property type="match status" value="1"/>
</dbReference>
<dbReference type="Proteomes" id="UP000541444">
    <property type="component" value="Unassembled WGS sequence"/>
</dbReference>
<protein>
    <recommendedName>
        <fullName evidence="4">FLZ-type domain-containing protein</fullName>
    </recommendedName>
</protein>
<evidence type="ECO:0000256" key="2">
    <source>
        <dbReference type="ARBA" id="ARBA00022723"/>
    </source>
</evidence>
<reference evidence="5 6" key="1">
    <citation type="journal article" date="2020" name="IScience">
        <title>Genome Sequencing of the Endangered Kingdonia uniflora (Circaeasteraceae, Ranunculales) Reveals Potential Mechanisms of Evolutionary Specialization.</title>
        <authorList>
            <person name="Sun Y."/>
            <person name="Deng T."/>
            <person name="Zhang A."/>
            <person name="Moore M.J."/>
            <person name="Landis J.B."/>
            <person name="Lin N."/>
            <person name="Zhang H."/>
            <person name="Zhang X."/>
            <person name="Huang J."/>
            <person name="Zhang X."/>
            <person name="Sun H."/>
            <person name="Wang H."/>
        </authorList>
    </citation>
    <scope>NUCLEOTIDE SEQUENCE [LARGE SCALE GENOMIC DNA]</scope>
    <source>
        <strain evidence="5">TB1705</strain>
        <tissue evidence="5">Leaf</tissue>
    </source>
</reference>
<organism evidence="5 6">
    <name type="scientific">Kingdonia uniflora</name>
    <dbReference type="NCBI Taxonomy" id="39325"/>
    <lineage>
        <taxon>Eukaryota</taxon>
        <taxon>Viridiplantae</taxon>
        <taxon>Streptophyta</taxon>
        <taxon>Embryophyta</taxon>
        <taxon>Tracheophyta</taxon>
        <taxon>Spermatophyta</taxon>
        <taxon>Magnoliopsida</taxon>
        <taxon>Ranunculales</taxon>
        <taxon>Circaeasteraceae</taxon>
        <taxon>Kingdonia</taxon>
    </lineage>
</organism>
<dbReference type="Pfam" id="PF04570">
    <property type="entry name" value="zf-FLZ"/>
    <property type="match status" value="1"/>
</dbReference>
<proteinExistence type="inferred from homology"/>
<gene>
    <name evidence="5" type="ORF">GIB67_043208</name>
</gene>
<dbReference type="EMBL" id="JACGCM010000760">
    <property type="protein sequence ID" value="KAF6167347.1"/>
    <property type="molecule type" value="Genomic_DNA"/>
</dbReference>
<keyword evidence="6" id="KW-1185">Reference proteome</keyword>
<accession>A0A7J7NJJ5</accession>
<feature type="zinc finger region" description="FLZ-type" evidence="3">
    <location>
        <begin position="141"/>
        <end position="184"/>
    </location>
</feature>
<sequence>MMMSETKKMKNPIIQSSLFINPIELLSTNSIKSPRNFERGVVGLCIVAAMEDETETFHSPNIALSPKTQPIPIVYGPKFRHPIVEKDEMEELSESYTCVISKFGKREYFDDEPHEKSEGMFLVSPVKWNIEEGATMFQAKDFLSFCYLCNKHLHGLDIFMYRGDKAFCSAECRSRQIMVDDHKEKYGNGVLVKSLDYSVSPCSAPVFFPAGVAAA</sequence>
<keyword evidence="2" id="KW-0479">Metal-binding</keyword>
<comment type="caution">
    <text evidence="5">The sequence shown here is derived from an EMBL/GenBank/DDBJ whole genome shotgun (WGS) entry which is preliminary data.</text>
</comment>
<dbReference type="PANTHER" id="PTHR47208:SF1">
    <property type="entry name" value="OS02G0174800 PROTEIN"/>
    <property type="match status" value="1"/>
</dbReference>
<dbReference type="PANTHER" id="PTHR47208">
    <property type="entry name" value="OS02G0174800 PROTEIN"/>
    <property type="match status" value="1"/>
</dbReference>
<name>A0A7J7NJJ5_9MAGN</name>
<feature type="domain" description="FLZ-type" evidence="4">
    <location>
        <begin position="141"/>
        <end position="184"/>
    </location>
</feature>
<evidence type="ECO:0000256" key="3">
    <source>
        <dbReference type="PROSITE-ProRule" id="PRU01131"/>
    </source>
</evidence>
<dbReference type="OrthoDB" id="828272at2759"/>
<comment type="similarity">
    <text evidence="1">Belongs to the FLZ family.</text>
</comment>